<sequence>MKEHNIKSIIIDINDNSDDSNTELESQSYYSLAEKIEIKGNFFKKIGDRCFANTDIFLKEIVISSSINEIGDEAFKSSRIEKFQSDSIMTASTNVFEDCLYLKTISMNGLSEVPNSFAYNCLQLESVIMKNATVIKPFAFYECISLSKFEFGTVTDFGLSSFQKTSLKKLTIPKECTEIGASAFQFSLLESIEFEERTTNITIKSNAFSNTQLKKIDIPDKVSIQNLFQECFILKTITLSNSISQLSEFFASKCYSLETVNAPGATVIKENAFYFCKNLKAVTFGSVTEFGSNSFAYCKNLVYEISPTTNDSTTPIMIGEKAFFYCKKIKASSIYCLKFNHYCFAGCHSITSLSIYTQEIGTSAFHYCCNLKSIKIYPIPDSSSNEENNNEYDFNYNIVTREFDY</sequence>
<keyword evidence="2" id="KW-1185">Reference proteome</keyword>
<dbReference type="SUPFAM" id="SSF52058">
    <property type="entry name" value="L domain-like"/>
    <property type="match status" value="2"/>
</dbReference>
<dbReference type="Gene3D" id="3.80.10.10">
    <property type="entry name" value="Ribonuclease Inhibitor"/>
    <property type="match status" value="3"/>
</dbReference>
<dbReference type="InterPro" id="IPR026906">
    <property type="entry name" value="LRR_5"/>
</dbReference>
<reference evidence="1" key="2">
    <citation type="journal article" date="2007" name="Science">
        <title>Draft genome sequence of the sexually transmitted pathogen Trichomonas vaginalis.</title>
        <authorList>
            <person name="Carlton J.M."/>
            <person name="Hirt R.P."/>
            <person name="Silva J.C."/>
            <person name="Delcher A.L."/>
            <person name="Schatz M."/>
            <person name="Zhao Q."/>
            <person name="Wortman J.R."/>
            <person name="Bidwell S.L."/>
            <person name="Alsmark U.C.M."/>
            <person name="Besteiro S."/>
            <person name="Sicheritz-Ponten T."/>
            <person name="Noel C.J."/>
            <person name="Dacks J.B."/>
            <person name="Foster P.G."/>
            <person name="Simillion C."/>
            <person name="Van de Peer Y."/>
            <person name="Miranda-Saavedra D."/>
            <person name="Barton G.J."/>
            <person name="Westrop G.D."/>
            <person name="Mueller S."/>
            <person name="Dessi D."/>
            <person name="Fiori P.L."/>
            <person name="Ren Q."/>
            <person name="Paulsen I."/>
            <person name="Zhang H."/>
            <person name="Bastida-Corcuera F.D."/>
            <person name="Simoes-Barbosa A."/>
            <person name="Brown M.T."/>
            <person name="Hayes R.D."/>
            <person name="Mukherjee M."/>
            <person name="Okumura C.Y."/>
            <person name="Schneider R."/>
            <person name="Smith A.J."/>
            <person name="Vanacova S."/>
            <person name="Villalvazo M."/>
            <person name="Haas B.J."/>
            <person name="Pertea M."/>
            <person name="Feldblyum T.V."/>
            <person name="Utterback T.R."/>
            <person name="Shu C.L."/>
            <person name="Osoegawa K."/>
            <person name="de Jong P.J."/>
            <person name="Hrdy I."/>
            <person name="Horvathova L."/>
            <person name="Zubacova Z."/>
            <person name="Dolezal P."/>
            <person name="Malik S.B."/>
            <person name="Logsdon J.M. Jr."/>
            <person name="Henze K."/>
            <person name="Gupta A."/>
            <person name="Wang C.C."/>
            <person name="Dunne R.L."/>
            <person name="Upcroft J.A."/>
            <person name="Upcroft P."/>
            <person name="White O."/>
            <person name="Salzberg S.L."/>
            <person name="Tang P."/>
            <person name="Chiu C.-H."/>
            <person name="Lee Y.-S."/>
            <person name="Embley T.M."/>
            <person name="Coombs G.H."/>
            <person name="Mottram J.C."/>
            <person name="Tachezy J."/>
            <person name="Fraser-Liggett C.M."/>
            <person name="Johnson P.J."/>
        </authorList>
    </citation>
    <scope>NUCLEOTIDE SEQUENCE [LARGE SCALE GENOMIC DNA]</scope>
    <source>
        <strain evidence="1">G3</strain>
    </source>
</reference>
<gene>
    <name evidence="1" type="ORF">TVAG_270860</name>
</gene>
<dbReference type="PANTHER" id="PTHR45661:SF3">
    <property type="entry name" value="IG-LIKE DOMAIN-CONTAINING PROTEIN"/>
    <property type="match status" value="1"/>
</dbReference>
<dbReference type="InParanoid" id="A2FIH8"/>
<name>A2FIH8_TRIV3</name>
<dbReference type="AlphaFoldDB" id="A2FIH8"/>
<dbReference type="InterPro" id="IPR032675">
    <property type="entry name" value="LRR_dom_sf"/>
</dbReference>
<dbReference type="STRING" id="5722.A2FIH8"/>
<evidence type="ECO:0000313" key="1">
    <source>
        <dbReference type="EMBL" id="EAX95295.1"/>
    </source>
</evidence>
<dbReference type="Proteomes" id="UP000001542">
    <property type="component" value="Unassembled WGS sequence"/>
</dbReference>
<dbReference type="EMBL" id="DS113813">
    <property type="protein sequence ID" value="EAX95295.1"/>
    <property type="molecule type" value="Genomic_DNA"/>
</dbReference>
<dbReference type="VEuPathDB" id="TrichDB:TVAGG3_0014850"/>
<dbReference type="KEGG" id="tva:4753043"/>
<reference evidence="1" key="1">
    <citation type="submission" date="2006-10" db="EMBL/GenBank/DDBJ databases">
        <authorList>
            <person name="Amadeo P."/>
            <person name="Zhao Q."/>
            <person name="Wortman J."/>
            <person name="Fraser-Liggett C."/>
            <person name="Carlton J."/>
        </authorList>
    </citation>
    <scope>NUCLEOTIDE SEQUENCE</scope>
    <source>
        <strain evidence="1">G3</strain>
    </source>
</reference>
<protein>
    <submittedName>
        <fullName evidence="1">Surface antigen BspA-like</fullName>
    </submittedName>
</protein>
<dbReference type="RefSeq" id="XP_001308225.1">
    <property type="nucleotide sequence ID" value="XM_001308224.1"/>
</dbReference>
<dbReference type="VEuPathDB" id="TrichDB:TVAG_270860"/>
<dbReference type="Pfam" id="PF13306">
    <property type="entry name" value="LRR_5"/>
    <property type="match status" value="3"/>
</dbReference>
<dbReference type="InterPro" id="IPR053139">
    <property type="entry name" value="Surface_bspA-like"/>
</dbReference>
<dbReference type="SMR" id="A2FIH8"/>
<dbReference type="PANTHER" id="PTHR45661">
    <property type="entry name" value="SURFACE ANTIGEN"/>
    <property type="match status" value="1"/>
</dbReference>
<accession>A2FIH8</accession>
<organism evidence="1 2">
    <name type="scientific">Trichomonas vaginalis (strain ATCC PRA-98 / G3)</name>
    <dbReference type="NCBI Taxonomy" id="412133"/>
    <lineage>
        <taxon>Eukaryota</taxon>
        <taxon>Metamonada</taxon>
        <taxon>Parabasalia</taxon>
        <taxon>Trichomonadida</taxon>
        <taxon>Trichomonadidae</taxon>
        <taxon>Trichomonas</taxon>
    </lineage>
</organism>
<proteinExistence type="predicted"/>
<evidence type="ECO:0000313" key="2">
    <source>
        <dbReference type="Proteomes" id="UP000001542"/>
    </source>
</evidence>